<dbReference type="EMBL" id="JAGXEW010000255">
    <property type="protein sequence ID" value="KAK1142790.1"/>
    <property type="molecule type" value="Genomic_DNA"/>
</dbReference>
<proteinExistence type="predicted"/>
<dbReference type="GO" id="GO:0043066">
    <property type="term" value="P:negative regulation of apoptotic process"/>
    <property type="evidence" value="ECO:0007669"/>
    <property type="project" value="TreeGrafter"/>
</dbReference>
<dbReference type="InterPro" id="IPR036249">
    <property type="entry name" value="Thioredoxin-like_sf"/>
</dbReference>
<evidence type="ECO:0000313" key="2">
    <source>
        <dbReference type="EMBL" id="KAK1142790.1"/>
    </source>
</evidence>
<name>A0AAD8CFU8_ACIOX</name>
<dbReference type="Pfam" id="PF10262">
    <property type="entry name" value="Rdx"/>
    <property type="match status" value="1"/>
</dbReference>
<dbReference type="Gene3D" id="3.40.30.10">
    <property type="entry name" value="Glutaredoxin"/>
    <property type="match status" value="1"/>
</dbReference>
<organism evidence="2 3">
    <name type="scientific">Acipenser oxyrinchus oxyrinchus</name>
    <dbReference type="NCBI Taxonomy" id="40147"/>
    <lineage>
        <taxon>Eukaryota</taxon>
        <taxon>Metazoa</taxon>
        <taxon>Chordata</taxon>
        <taxon>Craniata</taxon>
        <taxon>Vertebrata</taxon>
        <taxon>Euteleostomi</taxon>
        <taxon>Actinopterygii</taxon>
        <taxon>Chondrostei</taxon>
        <taxon>Acipenseriformes</taxon>
        <taxon>Acipenseridae</taxon>
        <taxon>Acipenser</taxon>
    </lineage>
</organism>
<sequence length="128" mass="14283">MSTGRFLATTSFATGFSTSETFVTVIQQNLQHKTAYAARKRISTIKQRYASRYRELAKKVKEHVPDAEVTGTEGRSTSFEITMNDQLIFSKLETKGFPYAEDIVDAAQKASCGETVSKITKKQNCVVM</sequence>
<reference evidence="2" key="1">
    <citation type="submission" date="2022-02" db="EMBL/GenBank/DDBJ databases">
        <title>Atlantic sturgeon de novo genome assembly.</title>
        <authorList>
            <person name="Stock M."/>
            <person name="Klopp C."/>
            <person name="Guiguen Y."/>
            <person name="Cabau C."/>
            <person name="Parinello H."/>
            <person name="Santidrian Yebra-Pimentel E."/>
            <person name="Kuhl H."/>
            <person name="Dirks R.P."/>
            <person name="Guessner J."/>
            <person name="Wuertz S."/>
            <person name="Du K."/>
            <person name="Schartl M."/>
        </authorList>
    </citation>
    <scope>NUCLEOTIDE SEQUENCE</scope>
    <source>
        <strain evidence="2">STURGEONOMICS-FGT-2020</strain>
        <tissue evidence="2">Whole blood</tissue>
    </source>
</reference>
<keyword evidence="1" id="KW-0676">Redox-active center</keyword>
<protein>
    <submittedName>
        <fullName evidence="2">Migration and invasion enhancer 1-like</fullName>
    </submittedName>
</protein>
<gene>
    <name evidence="2" type="primary">MIEN1</name>
    <name evidence="2" type="ORF">AOXY_G36851</name>
</gene>
<dbReference type="PANTHER" id="PTHR15124:SF27">
    <property type="entry name" value="MIGRATION AND INVASION ENHANCER 1"/>
    <property type="match status" value="1"/>
</dbReference>
<dbReference type="NCBIfam" id="TIGR02174">
    <property type="entry name" value="CXXU_selWTH"/>
    <property type="match status" value="1"/>
</dbReference>
<dbReference type="PANTHER" id="PTHR15124">
    <property type="entry name" value="SELENOPROTEIN W"/>
    <property type="match status" value="1"/>
</dbReference>
<dbReference type="GO" id="GO:0051491">
    <property type="term" value="P:positive regulation of filopodium assembly"/>
    <property type="evidence" value="ECO:0007669"/>
    <property type="project" value="TreeGrafter"/>
</dbReference>
<dbReference type="AlphaFoldDB" id="A0AAD8CFU8"/>
<dbReference type="SUPFAM" id="SSF52833">
    <property type="entry name" value="Thioredoxin-like"/>
    <property type="match status" value="1"/>
</dbReference>
<evidence type="ECO:0000256" key="1">
    <source>
        <dbReference type="ARBA" id="ARBA00023284"/>
    </source>
</evidence>
<dbReference type="InterPro" id="IPR051441">
    <property type="entry name" value="SelW_related"/>
</dbReference>
<accession>A0AAD8CFU8</accession>
<dbReference type="Proteomes" id="UP001230051">
    <property type="component" value="Unassembled WGS sequence"/>
</dbReference>
<dbReference type="InterPro" id="IPR011893">
    <property type="entry name" value="Selenoprotein_Rdx-typ"/>
</dbReference>
<keyword evidence="3" id="KW-1185">Reference proteome</keyword>
<dbReference type="GO" id="GO:0005829">
    <property type="term" value="C:cytosol"/>
    <property type="evidence" value="ECO:0007669"/>
    <property type="project" value="TreeGrafter"/>
</dbReference>
<evidence type="ECO:0000313" key="3">
    <source>
        <dbReference type="Proteomes" id="UP001230051"/>
    </source>
</evidence>
<comment type="caution">
    <text evidence="2">The sequence shown here is derived from an EMBL/GenBank/DDBJ whole genome shotgun (WGS) entry which is preliminary data.</text>
</comment>